<organism evidence="9 10">
    <name type="scientific">Pristionchus fissidentatus</name>
    <dbReference type="NCBI Taxonomy" id="1538716"/>
    <lineage>
        <taxon>Eukaryota</taxon>
        <taxon>Metazoa</taxon>
        <taxon>Ecdysozoa</taxon>
        <taxon>Nematoda</taxon>
        <taxon>Chromadorea</taxon>
        <taxon>Rhabditida</taxon>
        <taxon>Rhabditina</taxon>
        <taxon>Diplogasteromorpha</taxon>
        <taxon>Diplogasteroidea</taxon>
        <taxon>Neodiplogasteridae</taxon>
        <taxon>Pristionchus</taxon>
    </lineage>
</organism>
<comment type="similarity">
    <text evidence="5">Belongs to the protein kinase superfamily. Ser/Thr protein kinase family. GCN2 subfamily.</text>
</comment>
<feature type="non-terminal residue" evidence="9">
    <location>
        <position position="309"/>
    </location>
</feature>
<keyword evidence="4 6" id="KW-0067">ATP-binding</keyword>
<dbReference type="PANTHER" id="PTHR11042:SF91">
    <property type="entry name" value="EUKARYOTIC TRANSLATION INITIATION FACTOR 2-ALPHA KINASE"/>
    <property type="match status" value="1"/>
</dbReference>
<name>A0AAV5W3H1_9BILA</name>
<evidence type="ECO:0000256" key="2">
    <source>
        <dbReference type="ARBA" id="ARBA00022741"/>
    </source>
</evidence>
<dbReference type="PANTHER" id="PTHR11042">
    <property type="entry name" value="EUKARYOTIC TRANSLATION INITIATION FACTOR 2-ALPHA KINASE EIF2-ALPHA KINASE -RELATED"/>
    <property type="match status" value="1"/>
</dbReference>
<evidence type="ECO:0000259" key="8">
    <source>
        <dbReference type="PROSITE" id="PS50011"/>
    </source>
</evidence>
<dbReference type="Pfam" id="PF00069">
    <property type="entry name" value="Pkinase"/>
    <property type="match status" value="1"/>
</dbReference>
<dbReference type="PROSITE" id="PS00107">
    <property type="entry name" value="PROTEIN_KINASE_ATP"/>
    <property type="match status" value="1"/>
</dbReference>
<keyword evidence="7" id="KW-0723">Serine/threonine-protein kinase</keyword>
<dbReference type="GO" id="GO:0005737">
    <property type="term" value="C:cytoplasm"/>
    <property type="evidence" value="ECO:0007669"/>
    <property type="project" value="TreeGrafter"/>
</dbReference>
<evidence type="ECO:0000256" key="5">
    <source>
        <dbReference type="ARBA" id="ARBA00037982"/>
    </source>
</evidence>
<feature type="domain" description="Protein kinase" evidence="8">
    <location>
        <begin position="155"/>
        <end position="309"/>
    </location>
</feature>
<keyword evidence="1" id="KW-0808">Transferase</keyword>
<dbReference type="SUPFAM" id="SSF56112">
    <property type="entry name" value="Protein kinase-like (PK-like)"/>
    <property type="match status" value="1"/>
</dbReference>
<comment type="caution">
    <text evidence="9">The sequence shown here is derived from an EMBL/GenBank/DDBJ whole genome shotgun (WGS) entry which is preliminary data.</text>
</comment>
<evidence type="ECO:0000256" key="6">
    <source>
        <dbReference type="PROSITE-ProRule" id="PRU10141"/>
    </source>
</evidence>
<evidence type="ECO:0000256" key="7">
    <source>
        <dbReference type="RuleBase" id="RU000304"/>
    </source>
</evidence>
<dbReference type="Gene3D" id="3.30.200.20">
    <property type="entry name" value="Phosphorylase Kinase, domain 1"/>
    <property type="match status" value="1"/>
</dbReference>
<evidence type="ECO:0000256" key="3">
    <source>
        <dbReference type="ARBA" id="ARBA00022777"/>
    </source>
</evidence>
<keyword evidence="3" id="KW-0418">Kinase</keyword>
<dbReference type="Proteomes" id="UP001432322">
    <property type="component" value="Unassembled WGS sequence"/>
</dbReference>
<accession>A0AAV5W3H1</accession>
<sequence>PNIIVVKCGYGDSISNEDSPLVYFCSMLGHSLLVLDTTTMETLTIELPSPVSNSTTHYQYYFVGVHGEVITVERVIETKVGDELEYTAEICNSTFPEALKNFNEAAVERDLIRHAEEKRIAEVALANSKLSQSKEIEHVPVDPKPDFISRFAEEFKPIKELGRGAFGCVFEAENLLDEWKYAVKRIAIPQKSNEDSVHKMLREVRAMARFDHPNIVRYYGSWIEKPPKIPHHDQNVYLYIQMQLCIYSLEDFLRDKLQKPRDHHRMRIIFTQLMEAVAYIHGKGVIHRDLKPSNILFDEDDKIRVCDLG</sequence>
<evidence type="ECO:0000256" key="4">
    <source>
        <dbReference type="ARBA" id="ARBA00022840"/>
    </source>
</evidence>
<evidence type="ECO:0000256" key="1">
    <source>
        <dbReference type="ARBA" id="ARBA00022679"/>
    </source>
</evidence>
<dbReference type="EMBL" id="BTSY01000004">
    <property type="protein sequence ID" value="GMT25532.1"/>
    <property type="molecule type" value="Genomic_DNA"/>
</dbReference>
<dbReference type="InterPro" id="IPR008271">
    <property type="entry name" value="Ser/Thr_kinase_AS"/>
</dbReference>
<dbReference type="SMART" id="SM00220">
    <property type="entry name" value="S_TKc"/>
    <property type="match status" value="1"/>
</dbReference>
<feature type="non-terminal residue" evidence="9">
    <location>
        <position position="1"/>
    </location>
</feature>
<protein>
    <recommendedName>
        <fullName evidence="8">Protein kinase domain-containing protein</fullName>
    </recommendedName>
</protein>
<dbReference type="GO" id="GO:0005524">
    <property type="term" value="F:ATP binding"/>
    <property type="evidence" value="ECO:0007669"/>
    <property type="project" value="UniProtKB-UniRule"/>
</dbReference>
<proteinExistence type="inferred from homology"/>
<evidence type="ECO:0000313" key="10">
    <source>
        <dbReference type="Proteomes" id="UP001432322"/>
    </source>
</evidence>
<reference evidence="9" key="1">
    <citation type="submission" date="2023-10" db="EMBL/GenBank/DDBJ databases">
        <title>Genome assembly of Pristionchus species.</title>
        <authorList>
            <person name="Yoshida K."/>
            <person name="Sommer R.J."/>
        </authorList>
    </citation>
    <scope>NUCLEOTIDE SEQUENCE</scope>
    <source>
        <strain evidence="9">RS5133</strain>
    </source>
</reference>
<feature type="binding site" evidence="6">
    <location>
        <position position="184"/>
    </location>
    <ligand>
        <name>ATP</name>
        <dbReference type="ChEBI" id="CHEBI:30616"/>
    </ligand>
</feature>
<keyword evidence="10" id="KW-1185">Reference proteome</keyword>
<dbReference type="PROSITE" id="PS00108">
    <property type="entry name" value="PROTEIN_KINASE_ST"/>
    <property type="match status" value="1"/>
</dbReference>
<dbReference type="GO" id="GO:0005634">
    <property type="term" value="C:nucleus"/>
    <property type="evidence" value="ECO:0007669"/>
    <property type="project" value="TreeGrafter"/>
</dbReference>
<keyword evidence="2 6" id="KW-0547">Nucleotide-binding</keyword>
<evidence type="ECO:0000313" key="9">
    <source>
        <dbReference type="EMBL" id="GMT25532.1"/>
    </source>
</evidence>
<dbReference type="InterPro" id="IPR000719">
    <property type="entry name" value="Prot_kinase_dom"/>
</dbReference>
<dbReference type="GO" id="GO:0004694">
    <property type="term" value="F:eukaryotic translation initiation factor 2alpha kinase activity"/>
    <property type="evidence" value="ECO:0007669"/>
    <property type="project" value="TreeGrafter"/>
</dbReference>
<dbReference type="PROSITE" id="PS50011">
    <property type="entry name" value="PROTEIN_KINASE_DOM"/>
    <property type="match status" value="1"/>
</dbReference>
<dbReference type="InterPro" id="IPR050339">
    <property type="entry name" value="CC_SR_Kinase"/>
</dbReference>
<dbReference type="InterPro" id="IPR011009">
    <property type="entry name" value="Kinase-like_dom_sf"/>
</dbReference>
<dbReference type="Gene3D" id="1.10.510.10">
    <property type="entry name" value="Transferase(Phosphotransferase) domain 1"/>
    <property type="match status" value="1"/>
</dbReference>
<dbReference type="InterPro" id="IPR017441">
    <property type="entry name" value="Protein_kinase_ATP_BS"/>
</dbReference>
<dbReference type="AlphaFoldDB" id="A0AAV5W3H1"/>
<gene>
    <name evidence="9" type="ORF">PFISCL1PPCAC_16829</name>
</gene>